<organism evidence="11 12">
    <name type="scientific">Psychromonas ingrahamii (strain DSM 17664 / CCUG 51855 / 37)</name>
    <dbReference type="NCBI Taxonomy" id="357804"/>
    <lineage>
        <taxon>Bacteria</taxon>
        <taxon>Pseudomonadati</taxon>
        <taxon>Pseudomonadota</taxon>
        <taxon>Gammaproteobacteria</taxon>
        <taxon>Alteromonadales</taxon>
        <taxon>Psychromonadaceae</taxon>
        <taxon>Psychromonas</taxon>
    </lineage>
</organism>
<dbReference type="InterPro" id="IPR038371">
    <property type="entry name" value="Cu_polyphenol_OxRdtase_sf"/>
</dbReference>
<gene>
    <name evidence="11" type="ordered locus">Ping_3264</name>
</gene>
<evidence type="ECO:0000256" key="7">
    <source>
        <dbReference type="ARBA" id="ARBA00047989"/>
    </source>
</evidence>
<dbReference type="EMBL" id="CP000510">
    <property type="protein sequence ID" value="ABM04951.1"/>
    <property type="molecule type" value="Genomic_DNA"/>
</dbReference>
<dbReference type="RefSeq" id="WP_011771503.1">
    <property type="nucleotide sequence ID" value="NC_008709.1"/>
</dbReference>
<dbReference type="KEGG" id="pin:Ping_3264"/>
<sequence length="247" mass="26857">MQLLKPNWSAPAHIQAFSSTRLGGVSSGLYSELNLGLHVGDDPLIVGKNRSTLANTLSLTGDICWLNQVHSTILLELKENTAGPLTADAAWSHCNNTPCIIMTADCLPVLITNKLGTFVCAIHAGWRGLCDGIIEKSIKIICAQLAVNANDLLVWLGPCIGKSAFQVGSEVRAAFIAENGQASLAFSAFGDRWLADLQQLARLRLAPFNVFEITASEYCTFNRADLFYSYRRDGVTGRMATLIWINK</sequence>
<evidence type="ECO:0000256" key="4">
    <source>
        <dbReference type="ARBA" id="ARBA00022723"/>
    </source>
</evidence>
<comment type="catalytic activity">
    <reaction evidence="9">
        <text>S-methyl-5'-thioadenosine + phosphate = 5-(methylsulfanyl)-alpha-D-ribose 1-phosphate + adenine</text>
        <dbReference type="Rhea" id="RHEA:11852"/>
        <dbReference type="ChEBI" id="CHEBI:16708"/>
        <dbReference type="ChEBI" id="CHEBI:17509"/>
        <dbReference type="ChEBI" id="CHEBI:43474"/>
        <dbReference type="ChEBI" id="CHEBI:58533"/>
        <dbReference type="EC" id="2.4.2.28"/>
    </reaction>
    <physiologicalReaction direction="left-to-right" evidence="9">
        <dbReference type="Rhea" id="RHEA:11853"/>
    </physiologicalReaction>
</comment>
<reference evidence="11 12" key="1">
    <citation type="submission" date="2007-01" db="EMBL/GenBank/DDBJ databases">
        <title>Complete sequence of Psychromonas ingrahamii 37.</title>
        <authorList>
            <consortium name="US DOE Joint Genome Institute"/>
            <person name="Copeland A."/>
            <person name="Lucas S."/>
            <person name="Lapidus A."/>
            <person name="Barry K."/>
            <person name="Detter J.C."/>
            <person name="Glavina del Rio T."/>
            <person name="Hammon N."/>
            <person name="Israni S."/>
            <person name="Dalin E."/>
            <person name="Tice H."/>
            <person name="Pitluck S."/>
            <person name="Thompson L.S."/>
            <person name="Brettin T."/>
            <person name="Bruce D."/>
            <person name="Han C."/>
            <person name="Tapia R."/>
            <person name="Schmutz J."/>
            <person name="Larimer F."/>
            <person name="Land M."/>
            <person name="Hauser L."/>
            <person name="Kyrpides N."/>
            <person name="Ivanova N."/>
            <person name="Staley J."/>
            <person name="Richardson P."/>
        </authorList>
    </citation>
    <scope>NUCLEOTIDE SEQUENCE [LARGE SCALE GENOMIC DNA]</scope>
    <source>
        <strain evidence="11 12">37</strain>
    </source>
</reference>
<keyword evidence="12" id="KW-1185">Reference proteome</keyword>
<comment type="catalytic activity">
    <reaction evidence="8">
        <text>adenosine + phosphate = alpha-D-ribose 1-phosphate + adenine</text>
        <dbReference type="Rhea" id="RHEA:27642"/>
        <dbReference type="ChEBI" id="CHEBI:16335"/>
        <dbReference type="ChEBI" id="CHEBI:16708"/>
        <dbReference type="ChEBI" id="CHEBI:43474"/>
        <dbReference type="ChEBI" id="CHEBI:57720"/>
        <dbReference type="EC" id="2.4.2.1"/>
    </reaction>
    <physiologicalReaction direction="left-to-right" evidence="8">
        <dbReference type="Rhea" id="RHEA:27643"/>
    </physiologicalReaction>
</comment>
<dbReference type="OrthoDB" id="4279at2"/>
<evidence type="ECO:0000256" key="5">
    <source>
        <dbReference type="ARBA" id="ARBA00022801"/>
    </source>
</evidence>
<evidence type="ECO:0000256" key="1">
    <source>
        <dbReference type="ARBA" id="ARBA00000553"/>
    </source>
</evidence>
<comment type="catalytic activity">
    <reaction evidence="1">
        <text>inosine + phosphate = alpha-D-ribose 1-phosphate + hypoxanthine</text>
        <dbReference type="Rhea" id="RHEA:27646"/>
        <dbReference type="ChEBI" id="CHEBI:17368"/>
        <dbReference type="ChEBI" id="CHEBI:17596"/>
        <dbReference type="ChEBI" id="CHEBI:43474"/>
        <dbReference type="ChEBI" id="CHEBI:57720"/>
        <dbReference type="EC" id="2.4.2.1"/>
    </reaction>
    <physiologicalReaction direction="left-to-right" evidence="1">
        <dbReference type="Rhea" id="RHEA:27647"/>
    </physiologicalReaction>
</comment>
<comment type="catalytic activity">
    <reaction evidence="7">
        <text>adenosine + H2O + H(+) = inosine + NH4(+)</text>
        <dbReference type="Rhea" id="RHEA:24408"/>
        <dbReference type="ChEBI" id="CHEBI:15377"/>
        <dbReference type="ChEBI" id="CHEBI:15378"/>
        <dbReference type="ChEBI" id="CHEBI:16335"/>
        <dbReference type="ChEBI" id="CHEBI:17596"/>
        <dbReference type="ChEBI" id="CHEBI:28938"/>
        <dbReference type="EC" id="3.5.4.4"/>
    </reaction>
    <physiologicalReaction direction="left-to-right" evidence="7">
        <dbReference type="Rhea" id="RHEA:24409"/>
    </physiologicalReaction>
</comment>
<accession>A1SZN6</accession>
<dbReference type="Gene3D" id="3.60.140.10">
    <property type="entry name" value="CNF1/YfiH-like putative cysteine hydrolases"/>
    <property type="match status" value="1"/>
</dbReference>
<keyword evidence="3" id="KW-0808">Transferase</keyword>
<keyword evidence="6" id="KW-0862">Zinc</keyword>
<dbReference type="HOGENOM" id="CLU_065784_1_1_6"/>
<evidence type="ECO:0000256" key="2">
    <source>
        <dbReference type="ARBA" id="ARBA00007353"/>
    </source>
</evidence>
<evidence type="ECO:0000256" key="3">
    <source>
        <dbReference type="ARBA" id="ARBA00022679"/>
    </source>
</evidence>
<protein>
    <recommendedName>
        <fullName evidence="10">Purine nucleoside phosphorylase</fullName>
    </recommendedName>
</protein>
<keyword evidence="5" id="KW-0378">Hydrolase</keyword>
<dbReference type="CDD" id="cd16833">
    <property type="entry name" value="YfiH"/>
    <property type="match status" value="1"/>
</dbReference>
<dbReference type="GO" id="GO:0017061">
    <property type="term" value="F:S-methyl-5-thioadenosine phosphorylase activity"/>
    <property type="evidence" value="ECO:0007669"/>
    <property type="project" value="UniProtKB-EC"/>
</dbReference>
<evidence type="ECO:0000256" key="6">
    <source>
        <dbReference type="ARBA" id="ARBA00022833"/>
    </source>
</evidence>
<dbReference type="GO" id="GO:0005507">
    <property type="term" value="F:copper ion binding"/>
    <property type="evidence" value="ECO:0007669"/>
    <property type="project" value="TreeGrafter"/>
</dbReference>
<dbReference type="AlphaFoldDB" id="A1SZN6"/>
<dbReference type="SUPFAM" id="SSF64438">
    <property type="entry name" value="CNF1/YfiH-like putative cysteine hydrolases"/>
    <property type="match status" value="1"/>
</dbReference>
<dbReference type="eggNOG" id="COG1496">
    <property type="taxonomic scope" value="Bacteria"/>
</dbReference>
<dbReference type="NCBIfam" id="TIGR00726">
    <property type="entry name" value="peptidoglycan editing factor PgeF"/>
    <property type="match status" value="1"/>
</dbReference>
<keyword evidence="4" id="KW-0479">Metal-binding</keyword>
<dbReference type="GO" id="GO:0016787">
    <property type="term" value="F:hydrolase activity"/>
    <property type="evidence" value="ECO:0007669"/>
    <property type="project" value="UniProtKB-KW"/>
</dbReference>
<evidence type="ECO:0000256" key="8">
    <source>
        <dbReference type="ARBA" id="ARBA00048968"/>
    </source>
</evidence>
<proteinExistence type="inferred from homology"/>
<name>A1SZN6_PSYIN</name>
<evidence type="ECO:0000256" key="10">
    <source>
        <dbReference type="RuleBase" id="RU361274"/>
    </source>
</evidence>
<comment type="similarity">
    <text evidence="2 10">Belongs to the purine nucleoside phosphorylase YfiH/LACC1 family.</text>
</comment>
<dbReference type="PANTHER" id="PTHR30616">
    <property type="entry name" value="UNCHARACTERIZED PROTEIN YFIH"/>
    <property type="match status" value="1"/>
</dbReference>
<dbReference type="InterPro" id="IPR011324">
    <property type="entry name" value="Cytotoxic_necrot_fac-like_cat"/>
</dbReference>
<evidence type="ECO:0000313" key="12">
    <source>
        <dbReference type="Proteomes" id="UP000000639"/>
    </source>
</evidence>
<dbReference type="Proteomes" id="UP000000639">
    <property type="component" value="Chromosome"/>
</dbReference>
<evidence type="ECO:0000256" key="9">
    <source>
        <dbReference type="ARBA" id="ARBA00049893"/>
    </source>
</evidence>
<dbReference type="PANTHER" id="PTHR30616:SF2">
    <property type="entry name" value="PURINE NUCLEOSIDE PHOSPHORYLASE LACC1"/>
    <property type="match status" value="1"/>
</dbReference>
<dbReference type="InterPro" id="IPR003730">
    <property type="entry name" value="Cu_polyphenol_OxRdtase"/>
</dbReference>
<evidence type="ECO:0000313" key="11">
    <source>
        <dbReference type="EMBL" id="ABM04951.1"/>
    </source>
</evidence>
<dbReference type="Pfam" id="PF02578">
    <property type="entry name" value="Cu-oxidase_4"/>
    <property type="match status" value="1"/>
</dbReference>
<dbReference type="STRING" id="357804.Ping_3264"/>